<dbReference type="PANTHER" id="PTHR30346">
    <property type="entry name" value="TRANSCRIPTIONAL DUAL REGULATOR HCAR-RELATED"/>
    <property type="match status" value="1"/>
</dbReference>
<evidence type="ECO:0000256" key="1">
    <source>
        <dbReference type="ARBA" id="ARBA00009437"/>
    </source>
</evidence>
<reference evidence="6 7" key="1">
    <citation type="submission" date="2018-09" db="EMBL/GenBank/DDBJ databases">
        <title>Genome comparison of Alicycliphilus sp. BQ1, a polyurethanolytic bacterium, with its closest phylogenetic relatives Alicycliphilus denitrificans BC and K601, unable to attack polyurethane.</title>
        <authorList>
            <person name="Loza-Tavera H."/>
            <person name="Lozano L."/>
            <person name="Cevallos M."/>
            <person name="Maya-Lucas O."/>
            <person name="Garcia-Mena J."/>
            <person name="Hernandez J."/>
        </authorList>
    </citation>
    <scope>NUCLEOTIDE SEQUENCE [LARGE SCALE GENOMIC DNA]</scope>
    <source>
        <strain evidence="6 7">BQ1</strain>
    </source>
</reference>
<dbReference type="Gene3D" id="1.10.10.10">
    <property type="entry name" value="Winged helix-like DNA-binding domain superfamily/Winged helix DNA-binding domain"/>
    <property type="match status" value="1"/>
</dbReference>
<dbReference type="RefSeq" id="WP_094438729.1">
    <property type="nucleotide sequence ID" value="NZ_NKDB02000002.1"/>
</dbReference>
<comment type="caution">
    <text evidence="6">The sequence shown here is derived from an EMBL/GenBank/DDBJ whole genome shotgun (WGS) entry which is preliminary data.</text>
</comment>
<keyword evidence="2" id="KW-0805">Transcription regulation</keyword>
<dbReference type="SUPFAM" id="SSF53850">
    <property type="entry name" value="Periplasmic binding protein-like II"/>
    <property type="match status" value="1"/>
</dbReference>
<evidence type="ECO:0000256" key="4">
    <source>
        <dbReference type="ARBA" id="ARBA00023163"/>
    </source>
</evidence>
<evidence type="ECO:0000259" key="5">
    <source>
        <dbReference type="PROSITE" id="PS50931"/>
    </source>
</evidence>
<dbReference type="InterPro" id="IPR036388">
    <property type="entry name" value="WH-like_DNA-bd_sf"/>
</dbReference>
<dbReference type="InterPro" id="IPR005119">
    <property type="entry name" value="LysR_subst-bd"/>
</dbReference>
<sequence length="296" mass="32618">MNMKELRHFCAVASELNFRRAAEQLHIAQPALSVSIARFEERMGVALFVRGRRGVMLTEAGKVLLPEAVQILRRSERLRSLAAEADSGDVGILRLAFVGSAPYRLLPRALPRLQRSHPGILLELYEATTDRIVEGLHSRKFDLGVVRYPMDAFPGLKMEVVDEDGYCVALPSGHPLAVREELSLRELADEPLLVPPREHSPALRAMMLQAFQAQGIMPRIANHQATQPATVLALVEMGAGIALVPSPLVSRVGYRVVFLPLAPDSRFDSGLALLSDPTYRTAHADHFRQALRDGAT</sequence>
<evidence type="ECO:0000313" key="7">
    <source>
        <dbReference type="Proteomes" id="UP000216225"/>
    </source>
</evidence>
<dbReference type="SUPFAM" id="SSF46785">
    <property type="entry name" value="Winged helix' DNA-binding domain"/>
    <property type="match status" value="1"/>
</dbReference>
<dbReference type="PANTHER" id="PTHR30346:SF0">
    <property type="entry name" value="HCA OPERON TRANSCRIPTIONAL ACTIVATOR HCAR"/>
    <property type="match status" value="1"/>
</dbReference>
<dbReference type="PROSITE" id="PS50931">
    <property type="entry name" value="HTH_LYSR"/>
    <property type="match status" value="1"/>
</dbReference>
<dbReference type="CDD" id="cd08414">
    <property type="entry name" value="PBP2_LTTR_aromatics_like"/>
    <property type="match status" value="1"/>
</dbReference>
<name>A0A420KDF1_9BURK</name>
<dbReference type="Gene3D" id="3.40.190.10">
    <property type="entry name" value="Periplasmic binding protein-like II"/>
    <property type="match status" value="2"/>
</dbReference>
<dbReference type="GO" id="GO:0032993">
    <property type="term" value="C:protein-DNA complex"/>
    <property type="evidence" value="ECO:0007669"/>
    <property type="project" value="TreeGrafter"/>
</dbReference>
<feature type="domain" description="HTH lysR-type" evidence="5">
    <location>
        <begin position="1"/>
        <end position="58"/>
    </location>
</feature>
<gene>
    <name evidence="6" type="ORF">CE154_014675</name>
</gene>
<dbReference type="InterPro" id="IPR000847">
    <property type="entry name" value="LysR_HTH_N"/>
</dbReference>
<evidence type="ECO:0000256" key="2">
    <source>
        <dbReference type="ARBA" id="ARBA00023015"/>
    </source>
</evidence>
<keyword evidence="4" id="KW-0804">Transcription</keyword>
<dbReference type="AlphaFoldDB" id="A0A420KDF1"/>
<organism evidence="6 7">
    <name type="scientific">Alicycliphilus denitrificans</name>
    <dbReference type="NCBI Taxonomy" id="179636"/>
    <lineage>
        <taxon>Bacteria</taxon>
        <taxon>Pseudomonadati</taxon>
        <taxon>Pseudomonadota</taxon>
        <taxon>Betaproteobacteria</taxon>
        <taxon>Burkholderiales</taxon>
        <taxon>Comamonadaceae</taxon>
        <taxon>Alicycliphilus</taxon>
    </lineage>
</organism>
<evidence type="ECO:0000313" key="6">
    <source>
        <dbReference type="EMBL" id="RKJ97221.1"/>
    </source>
</evidence>
<dbReference type="Pfam" id="PF00126">
    <property type="entry name" value="HTH_1"/>
    <property type="match status" value="1"/>
</dbReference>
<dbReference type="Proteomes" id="UP000216225">
    <property type="component" value="Unassembled WGS sequence"/>
</dbReference>
<dbReference type="InterPro" id="IPR036390">
    <property type="entry name" value="WH_DNA-bd_sf"/>
</dbReference>
<dbReference type="EMBL" id="NKDB02000002">
    <property type="protein sequence ID" value="RKJ97221.1"/>
    <property type="molecule type" value="Genomic_DNA"/>
</dbReference>
<dbReference type="GO" id="GO:0003677">
    <property type="term" value="F:DNA binding"/>
    <property type="evidence" value="ECO:0007669"/>
    <property type="project" value="UniProtKB-KW"/>
</dbReference>
<evidence type="ECO:0000256" key="3">
    <source>
        <dbReference type="ARBA" id="ARBA00023125"/>
    </source>
</evidence>
<keyword evidence="3" id="KW-0238">DNA-binding</keyword>
<proteinExistence type="inferred from homology"/>
<dbReference type="PRINTS" id="PR00039">
    <property type="entry name" value="HTHLYSR"/>
</dbReference>
<comment type="similarity">
    <text evidence="1">Belongs to the LysR transcriptional regulatory family.</text>
</comment>
<dbReference type="FunFam" id="1.10.10.10:FF:000001">
    <property type="entry name" value="LysR family transcriptional regulator"/>
    <property type="match status" value="1"/>
</dbReference>
<protein>
    <submittedName>
        <fullName evidence="6">LysR family transcriptional regulator</fullName>
    </submittedName>
</protein>
<accession>A0A420KDF1</accession>
<dbReference type="Pfam" id="PF03466">
    <property type="entry name" value="LysR_substrate"/>
    <property type="match status" value="1"/>
</dbReference>
<dbReference type="GO" id="GO:0003700">
    <property type="term" value="F:DNA-binding transcription factor activity"/>
    <property type="evidence" value="ECO:0007669"/>
    <property type="project" value="InterPro"/>
</dbReference>